<evidence type="ECO:0000313" key="1">
    <source>
        <dbReference type="EMBL" id="MCI3271388.1"/>
    </source>
</evidence>
<gene>
    <name evidence="1" type="ORF">MQP27_09725</name>
</gene>
<comment type="caution">
    <text evidence="1">The sequence shown here is derived from an EMBL/GenBank/DDBJ whole genome shotgun (WGS) entry which is preliminary data.</text>
</comment>
<accession>A0ABS9Y2F2</accession>
<reference evidence="1" key="1">
    <citation type="submission" date="2022-03" db="EMBL/GenBank/DDBJ databases">
        <title>Streptomyces 7R015 and 7R016 isolated from Barleria lupulina in Thailand.</title>
        <authorList>
            <person name="Kanchanasin P."/>
            <person name="Phongsopitanun W."/>
            <person name="Tanasupawat S."/>
        </authorList>
    </citation>
    <scope>NUCLEOTIDE SEQUENCE</scope>
    <source>
        <strain evidence="1">7R015</strain>
    </source>
</reference>
<evidence type="ECO:0000313" key="2">
    <source>
        <dbReference type="Proteomes" id="UP001165269"/>
    </source>
</evidence>
<proteinExistence type="predicted"/>
<dbReference type="EMBL" id="JALDAY010000003">
    <property type="protein sequence ID" value="MCI3271388.1"/>
    <property type="molecule type" value="Genomic_DNA"/>
</dbReference>
<dbReference type="RefSeq" id="WP_242763887.1">
    <property type="nucleotide sequence ID" value="NZ_JALDAY010000003.1"/>
</dbReference>
<name>A0ABS9Y2F2_9ACTN</name>
<dbReference type="Proteomes" id="UP001165269">
    <property type="component" value="Unassembled WGS sequence"/>
</dbReference>
<keyword evidence="2" id="KW-1185">Reference proteome</keyword>
<protein>
    <submittedName>
        <fullName evidence="1">Uncharacterized protein</fullName>
    </submittedName>
</protein>
<sequence>MTLWRPGMRITDDRLNDGLDPTIVTTGLVAATDFSVNDFYASKSGKSVFVHCYLLYSGTGINLVSGNLPDTTLCTLPTGWRPPNTINAVWGDGTEDGECTIGTTGAITLRSSTLSIPTSRNIRVTAAWNTT</sequence>
<organism evidence="1 2">
    <name type="scientific">Streptomyces cylindrosporus</name>
    <dbReference type="NCBI Taxonomy" id="2927583"/>
    <lineage>
        <taxon>Bacteria</taxon>
        <taxon>Bacillati</taxon>
        <taxon>Actinomycetota</taxon>
        <taxon>Actinomycetes</taxon>
        <taxon>Kitasatosporales</taxon>
        <taxon>Streptomycetaceae</taxon>
        <taxon>Streptomyces</taxon>
    </lineage>
</organism>